<evidence type="ECO:0000313" key="2">
    <source>
        <dbReference type="EnsemblPlants" id="HORVU.MOREX.r3.4HG0415300.1.CDS1"/>
    </source>
</evidence>
<dbReference type="EnsemblPlants" id="HORVU.MOREX.r3.4HG0415300.1">
    <property type="protein sequence ID" value="HORVU.MOREX.r3.4HG0415300.1.CDS1"/>
    <property type="gene ID" value="HORVU.MOREX.r3.4HG0415300"/>
</dbReference>
<keyword evidence="3" id="KW-1185">Reference proteome</keyword>
<accession>A0A8I7BDE6</accession>
<reference evidence="2" key="3">
    <citation type="submission" date="2022-01" db="UniProtKB">
        <authorList>
            <consortium name="EnsemblPlants"/>
        </authorList>
    </citation>
    <scope>IDENTIFICATION</scope>
    <source>
        <strain evidence="2">subsp. vulgare</strain>
    </source>
</reference>
<protein>
    <recommendedName>
        <fullName evidence="1">Reverse transcriptase zinc-binding domain-containing protein</fullName>
    </recommendedName>
</protein>
<proteinExistence type="predicted"/>
<name>A0A8I7BDE6_HORVV</name>
<evidence type="ECO:0000313" key="3">
    <source>
        <dbReference type="Proteomes" id="UP000011116"/>
    </source>
</evidence>
<feature type="domain" description="Reverse transcriptase zinc-binding" evidence="1">
    <location>
        <begin position="275"/>
        <end position="357"/>
    </location>
</feature>
<evidence type="ECO:0000259" key="1">
    <source>
        <dbReference type="Pfam" id="PF13966"/>
    </source>
</evidence>
<dbReference type="Gramene" id="HORVU.MOREX.r3.4HG0415300.1">
    <property type="protein sequence ID" value="HORVU.MOREX.r3.4HG0415300.1.CDS1"/>
    <property type="gene ID" value="HORVU.MOREX.r3.4HG0415300"/>
</dbReference>
<dbReference type="InterPro" id="IPR026960">
    <property type="entry name" value="RVT-Znf"/>
</dbReference>
<sequence>MGSLRFSYLGIPIHHRKLSNSEWKCIEDRFEKKLSCWKGKLLSYGGRLILINSVLTSMPMFLLSFFEVPVGVRKRLDFYRSRFFWQSDEDRKKYRLTRWDIMCRPKDQGGLGIENLEVKNRCLLSKWLFRLSVETEGMWVQILRNKYLHSKTLAQVNVRPNDSPFWKGLMKVRSSFFHRIKFIIENGEGTRFWEDSWLGETPLATQYPALYNIAQRKDAYVATILQSHPLNIQFRRSLIGHRWADWLHLVRRLMDIELSDETDRVQWKLTNSGIFTVKSMYLNLIDTITIPKSRNIWKVKVPLRIKVFMWFVHKKVILTKDNLAKRNWGGSTRCSFCDNEENISHLFLHCPLARVLWHTVRIAFNIIPPDSIDMLFGTWLDGVDKIIARHIRIGVCALFWAIWNCRNDVVFHTHTNIHFLQVLHRAAALIHTWPLLTPAETREPLVTGSTRWETVARDIFNRFGWQSSNRIDE</sequence>
<dbReference type="Proteomes" id="UP000011116">
    <property type="component" value="Chromosome 4H"/>
</dbReference>
<reference evidence="3" key="1">
    <citation type="journal article" date="2012" name="Nature">
        <title>A physical, genetic and functional sequence assembly of the barley genome.</title>
        <authorList>
            <consortium name="The International Barley Genome Sequencing Consortium"/>
            <person name="Mayer K.F."/>
            <person name="Waugh R."/>
            <person name="Brown J.W."/>
            <person name="Schulman A."/>
            <person name="Langridge P."/>
            <person name="Platzer M."/>
            <person name="Fincher G.B."/>
            <person name="Muehlbauer G.J."/>
            <person name="Sato K."/>
            <person name="Close T.J."/>
            <person name="Wise R.P."/>
            <person name="Stein N."/>
        </authorList>
    </citation>
    <scope>NUCLEOTIDE SEQUENCE [LARGE SCALE GENOMIC DNA]</scope>
    <source>
        <strain evidence="3">cv. Morex</strain>
    </source>
</reference>
<dbReference type="Pfam" id="PF13966">
    <property type="entry name" value="zf-RVT"/>
    <property type="match status" value="1"/>
</dbReference>
<organism evidence="2 3">
    <name type="scientific">Hordeum vulgare subsp. vulgare</name>
    <name type="common">Domesticated barley</name>
    <dbReference type="NCBI Taxonomy" id="112509"/>
    <lineage>
        <taxon>Eukaryota</taxon>
        <taxon>Viridiplantae</taxon>
        <taxon>Streptophyta</taxon>
        <taxon>Embryophyta</taxon>
        <taxon>Tracheophyta</taxon>
        <taxon>Spermatophyta</taxon>
        <taxon>Magnoliopsida</taxon>
        <taxon>Liliopsida</taxon>
        <taxon>Poales</taxon>
        <taxon>Poaceae</taxon>
        <taxon>BOP clade</taxon>
        <taxon>Pooideae</taxon>
        <taxon>Triticodae</taxon>
        <taxon>Triticeae</taxon>
        <taxon>Hordeinae</taxon>
        <taxon>Hordeum</taxon>
    </lineage>
</organism>
<dbReference type="AlphaFoldDB" id="A0A8I7BDE6"/>
<dbReference type="PANTHER" id="PTHR33116">
    <property type="entry name" value="REVERSE TRANSCRIPTASE ZINC-BINDING DOMAIN-CONTAINING PROTEIN-RELATED-RELATED"/>
    <property type="match status" value="1"/>
</dbReference>
<dbReference type="PANTHER" id="PTHR33116:SF87">
    <property type="entry name" value="OS01G0158850 PROTEIN"/>
    <property type="match status" value="1"/>
</dbReference>
<reference evidence="2" key="2">
    <citation type="submission" date="2020-10" db="EMBL/GenBank/DDBJ databases">
        <authorList>
            <person name="Scholz U."/>
            <person name="Mascher M."/>
            <person name="Fiebig A."/>
        </authorList>
    </citation>
    <scope>NUCLEOTIDE SEQUENCE [LARGE SCALE GENOMIC DNA]</scope>
    <source>
        <strain evidence="2">cv. Morex</strain>
    </source>
</reference>